<feature type="compositionally biased region" description="Polar residues" evidence="1">
    <location>
        <begin position="165"/>
        <end position="174"/>
    </location>
</feature>
<feature type="region of interest" description="Disordered" evidence="1">
    <location>
        <begin position="138"/>
        <end position="175"/>
    </location>
</feature>
<keyword evidence="4" id="KW-1185">Reference proteome</keyword>
<keyword evidence="2" id="KW-0812">Transmembrane</keyword>
<dbReference type="PANTHER" id="PTHR46879:SF1">
    <property type="entry name" value="SUSHI DOMAIN-CONTAINING PROTEIN 3"/>
    <property type="match status" value="1"/>
</dbReference>
<organism evidence="3 4">
    <name type="scientific">Larimichthys crocea</name>
    <name type="common">Large yellow croaker</name>
    <name type="synonym">Pseudosciaena crocea</name>
    <dbReference type="NCBI Taxonomy" id="215358"/>
    <lineage>
        <taxon>Eukaryota</taxon>
        <taxon>Metazoa</taxon>
        <taxon>Chordata</taxon>
        <taxon>Craniata</taxon>
        <taxon>Vertebrata</taxon>
        <taxon>Euteleostomi</taxon>
        <taxon>Actinopterygii</taxon>
        <taxon>Neopterygii</taxon>
        <taxon>Teleostei</taxon>
        <taxon>Neoteleostei</taxon>
        <taxon>Acanthomorphata</taxon>
        <taxon>Eupercaria</taxon>
        <taxon>Sciaenidae</taxon>
        <taxon>Larimichthys</taxon>
    </lineage>
</organism>
<reference evidence="3 4" key="1">
    <citation type="submission" date="2019-07" db="EMBL/GenBank/DDBJ databases">
        <title>Chromosome genome assembly for large yellow croaker.</title>
        <authorList>
            <person name="Xiao S."/>
        </authorList>
    </citation>
    <scope>NUCLEOTIDE SEQUENCE [LARGE SCALE GENOMIC DNA]</scope>
    <source>
        <strain evidence="3">JMULYC20181020</strain>
        <tissue evidence="3">Muscle</tissue>
    </source>
</reference>
<feature type="transmembrane region" description="Helical" evidence="2">
    <location>
        <begin position="102"/>
        <end position="127"/>
    </location>
</feature>
<protein>
    <submittedName>
        <fullName evidence="3">Sushi domain-containing protein 3</fullName>
    </submittedName>
</protein>
<dbReference type="InterPro" id="IPR053067">
    <property type="entry name" value="SUSD3"/>
</dbReference>
<evidence type="ECO:0000313" key="4">
    <source>
        <dbReference type="Proteomes" id="UP000424527"/>
    </source>
</evidence>
<dbReference type="EMBL" id="REGW02000008">
    <property type="protein sequence ID" value="KAE8293651.1"/>
    <property type="molecule type" value="Genomic_DNA"/>
</dbReference>
<dbReference type="OrthoDB" id="9939976at2759"/>
<evidence type="ECO:0000256" key="2">
    <source>
        <dbReference type="SAM" id="Phobius"/>
    </source>
</evidence>
<keyword evidence="2" id="KW-1133">Transmembrane helix</keyword>
<name>A0A6G0IQT7_LARCR</name>
<feature type="region of interest" description="Disordered" evidence="1">
    <location>
        <begin position="1"/>
        <end position="36"/>
    </location>
</feature>
<feature type="compositionally biased region" description="Basic and acidic residues" evidence="1">
    <location>
        <begin position="138"/>
        <end position="157"/>
    </location>
</feature>
<dbReference type="KEGG" id="lco:104940231"/>
<feature type="compositionally biased region" description="Polar residues" evidence="1">
    <location>
        <begin position="279"/>
        <end position="297"/>
    </location>
</feature>
<feature type="region of interest" description="Disordered" evidence="1">
    <location>
        <begin position="279"/>
        <end position="298"/>
    </location>
</feature>
<evidence type="ECO:0000313" key="3">
    <source>
        <dbReference type="EMBL" id="KAE8293651.1"/>
    </source>
</evidence>
<sequence length="310" mass="34044">MSAATASIADVSRTDNSNRRDRNKSDQSQAQCTPMPLPALGTQKIIQGNGTNVGTVIALQCPDKHKVVGRELKCVMDTNSTHWVGEIYCKPLAPYEDYGFRVAVLASIVSSAIIFLMSMAFITCCLLDCVKEDKRKKEERDVRQWEEQAQYHEDNRSRYSHKGRNNNNNNTQEKVFSPWDTGNPAMCDNRQACRCHQQYAYGPARTYGPTLPLSALPGSPRDCEQPLLPRNPESAQISSLPPQYFGPPQSSCQSTSPGPVQISAAAGSCVVWQYGGHQSSSPGVNPSTTDESNTGNINPAKEFSIRIISV</sequence>
<dbReference type="PANTHER" id="PTHR46879">
    <property type="entry name" value="SUSHI DOMAIN-CONTAINING PROTEIN 3"/>
    <property type="match status" value="1"/>
</dbReference>
<evidence type="ECO:0000256" key="1">
    <source>
        <dbReference type="SAM" id="MobiDB-lite"/>
    </source>
</evidence>
<dbReference type="AlphaFoldDB" id="A0A6G0IQT7"/>
<dbReference type="Proteomes" id="UP000424527">
    <property type="component" value="Unassembled WGS sequence"/>
</dbReference>
<feature type="compositionally biased region" description="Basic and acidic residues" evidence="1">
    <location>
        <begin position="12"/>
        <end position="25"/>
    </location>
</feature>
<accession>A0A6G0IQT7</accession>
<proteinExistence type="predicted"/>
<gene>
    <name evidence="3" type="ORF">D5F01_LYC08763</name>
</gene>
<dbReference type="GO" id="GO:0005886">
    <property type="term" value="C:plasma membrane"/>
    <property type="evidence" value="ECO:0007669"/>
    <property type="project" value="TreeGrafter"/>
</dbReference>
<comment type="caution">
    <text evidence="3">The sequence shown here is derived from an EMBL/GenBank/DDBJ whole genome shotgun (WGS) entry which is preliminary data.</text>
</comment>
<keyword evidence="2" id="KW-0472">Membrane</keyword>